<dbReference type="AlphaFoldDB" id="A0A5N7CTE9"/>
<reference evidence="1 2" key="1">
    <citation type="submission" date="2019-04" db="EMBL/GenBank/DDBJ databases">
        <authorList>
            <consortium name="DOE Joint Genome Institute"/>
            <person name="Mondo S."/>
            <person name="Kjaerbolling I."/>
            <person name="Vesth T."/>
            <person name="Frisvad J.C."/>
            <person name="Nybo J.L."/>
            <person name="Theobald S."/>
            <person name="Kildgaard S."/>
            <person name="Isbrandt T."/>
            <person name="Kuo A."/>
            <person name="Sato A."/>
            <person name="Lyhne E.K."/>
            <person name="Kogle M.E."/>
            <person name="Wiebenga A."/>
            <person name="Kun R.S."/>
            <person name="Lubbers R.J."/>
            <person name="Makela M.R."/>
            <person name="Barry K."/>
            <person name="Chovatia M."/>
            <person name="Clum A."/>
            <person name="Daum C."/>
            <person name="Haridas S."/>
            <person name="He G."/>
            <person name="LaButti K."/>
            <person name="Lipzen A."/>
            <person name="Riley R."/>
            <person name="Salamov A."/>
            <person name="Simmons B.A."/>
            <person name="Magnuson J.K."/>
            <person name="Henrissat B."/>
            <person name="Mortensen U.H."/>
            <person name="Larsen T.O."/>
            <person name="Devries R.P."/>
            <person name="Grigoriev I.V."/>
            <person name="Machida M."/>
            <person name="Baker S.E."/>
            <person name="Andersen M.R."/>
            <person name="Cantor M.N."/>
            <person name="Hua S.X."/>
        </authorList>
    </citation>
    <scope>NUCLEOTIDE SEQUENCE [LARGE SCALE GENOMIC DNA]</scope>
    <source>
        <strain evidence="1 2">CBS 119388</strain>
    </source>
</reference>
<accession>A0A5N7CTE9</accession>
<dbReference type="GeneID" id="43668672"/>
<proteinExistence type="predicted"/>
<evidence type="ECO:0000313" key="2">
    <source>
        <dbReference type="Proteomes" id="UP000325579"/>
    </source>
</evidence>
<gene>
    <name evidence="1" type="ORF">BDV37DRAFT_267103</name>
</gene>
<dbReference type="RefSeq" id="XP_031934237.1">
    <property type="nucleotide sequence ID" value="XM_032083981.1"/>
</dbReference>
<dbReference type="Proteomes" id="UP000325579">
    <property type="component" value="Unassembled WGS sequence"/>
</dbReference>
<sequence>MSFWDDFLQGVEQGAGFVINNAGNILDTVGAFLPFLLEENQSPDIIEDQNALLTAVRGLRGANKKMEVKADELEKHLDPRPSGWTQDGPFDLDGIWPQPSLNDSGIISPDIAGDINKYICTLDLPTVIGGADVGQSLGNQMFSPADLGDLDSDPINYSDIGKVKSDDLIIQGYQVYLPIPMNSSSNNVWNSKCRLYVQQSPDFPALWAEKKKSRAPKAARDIDDSKPYNTATVSAKWTGSTDEVHDIMKQAINTVQETGADKITLIKPSTETGNIFTYNFRTDVTVGPAAVKRAFANAIHESIPKTGDIPQMPRVTLDHSATIVPPQQSSTGR</sequence>
<organism evidence="1 2">
    <name type="scientific">Aspergillus pseudonomiae</name>
    <dbReference type="NCBI Taxonomy" id="1506151"/>
    <lineage>
        <taxon>Eukaryota</taxon>
        <taxon>Fungi</taxon>
        <taxon>Dikarya</taxon>
        <taxon>Ascomycota</taxon>
        <taxon>Pezizomycotina</taxon>
        <taxon>Eurotiomycetes</taxon>
        <taxon>Eurotiomycetidae</taxon>
        <taxon>Eurotiales</taxon>
        <taxon>Aspergillaceae</taxon>
        <taxon>Aspergillus</taxon>
        <taxon>Aspergillus subgen. Circumdati</taxon>
    </lineage>
</organism>
<dbReference type="EMBL" id="ML736950">
    <property type="protein sequence ID" value="KAE8396918.1"/>
    <property type="molecule type" value="Genomic_DNA"/>
</dbReference>
<evidence type="ECO:0000313" key="1">
    <source>
        <dbReference type="EMBL" id="KAE8396918.1"/>
    </source>
</evidence>
<dbReference type="OrthoDB" id="4723568at2759"/>
<protein>
    <submittedName>
        <fullName evidence="1">Uncharacterized protein</fullName>
    </submittedName>
</protein>
<keyword evidence="2" id="KW-1185">Reference proteome</keyword>
<name>A0A5N7CTE9_9EURO</name>